<keyword evidence="5" id="KW-0805">Transcription regulation</keyword>
<feature type="binding site" evidence="8">
    <location>
        <position position="146"/>
    </location>
    <ligand>
        <name>Zn(2+)</name>
        <dbReference type="ChEBI" id="CHEBI:29105"/>
    </ligand>
</feature>
<dbReference type="InterPro" id="IPR036388">
    <property type="entry name" value="WH-like_DNA-bd_sf"/>
</dbReference>
<evidence type="ECO:0000256" key="3">
    <source>
        <dbReference type="ARBA" id="ARBA00022723"/>
    </source>
</evidence>
<keyword evidence="6" id="KW-0238">DNA-binding</keyword>
<dbReference type="PANTHER" id="PTHR33202">
    <property type="entry name" value="ZINC UPTAKE REGULATION PROTEIN"/>
    <property type="match status" value="1"/>
</dbReference>
<dbReference type="InterPro" id="IPR043135">
    <property type="entry name" value="Fur_C"/>
</dbReference>
<evidence type="ECO:0000256" key="8">
    <source>
        <dbReference type="PIRSR" id="PIRSR602481-1"/>
    </source>
</evidence>
<dbReference type="PANTHER" id="PTHR33202:SF7">
    <property type="entry name" value="FERRIC UPTAKE REGULATION PROTEIN"/>
    <property type="match status" value="1"/>
</dbReference>
<gene>
    <name evidence="9" type="ORF">TISLANDTSLP1_04570</name>
</gene>
<feature type="binding site" evidence="8">
    <location>
        <position position="149"/>
    </location>
    <ligand>
        <name>Zn(2+)</name>
        <dbReference type="ChEBI" id="CHEBI:29105"/>
    </ligand>
</feature>
<evidence type="ECO:0000313" key="9">
    <source>
        <dbReference type="EMBL" id="GLI52764.1"/>
    </source>
</evidence>
<evidence type="ECO:0000313" key="10">
    <source>
        <dbReference type="Proteomes" id="UP001144297"/>
    </source>
</evidence>
<evidence type="ECO:0000256" key="4">
    <source>
        <dbReference type="ARBA" id="ARBA00022833"/>
    </source>
</evidence>
<dbReference type="EMBL" id="BSDX01000001">
    <property type="protein sequence ID" value="GLI52764.1"/>
    <property type="molecule type" value="Genomic_DNA"/>
</dbReference>
<dbReference type="Gene3D" id="3.30.1490.190">
    <property type="match status" value="1"/>
</dbReference>
<keyword evidence="7" id="KW-0804">Transcription</keyword>
<dbReference type="GO" id="GO:0045892">
    <property type="term" value="P:negative regulation of DNA-templated transcription"/>
    <property type="evidence" value="ECO:0007669"/>
    <property type="project" value="TreeGrafter"/>
</dbReference>
<dbReference type="SUPFAM" id="SSF46785">
    <property type="entry name" value="Winged helix' DNA-binding domain"/>
    <property type="match status" value="1"/>
</dbReference>
<comment type="similarity">
    <text evidence="1">Belongs to the Fur family.</text>
</comment>
<accession>A0A9W6GCP5</accession>
<dbReference type="AlphaFoldDB" id="A0A9W6GCP5"/>
<dbReference type="InterPro" id="IPR002481">
    <property type="entry name" value="FUR"/>
</dbReference>
<dbReference type="GO" id="GO:0008270">
    <property type="term" value="F:zinc ion binding"/>
    <property type="evidence" value="ECO:0007669"/>
    <property type="project" value="TreeGrafter"/>
</dbReference>
<dbReference type="GO" id="GO:1900376">
    <property type="term" value="P:regulation of secondary metabolite biosynthetic process"/>
    <property type="evidence" value="ECO:0007669"/>
    <property type="project" value="TreeGrafter"/>
</dbReference>
<name>A0A9W6GCP5_9BACT</name>
<comment type="caution">
    <text evidence="9">The sequence shown here is derived from an EMBL/GenBank/DDBJ whole genome shotgun (WGS) entry which is preliminary data.</text>
</comment>
<organism evidence="9 10">
    <name type="scientific">Thermodesulfovibrio yellowstonii</name>
    <dbReference type="NCBI Taxonomy" id="28262"/>
    <lineage>
        <taxon>Bacteria</taxon>
        <taxon>Pseudomonadati</taxon>
        <taxon>Nitrospirota</taxon>
        <taxon>Thermodesulfovibrionia</taxon>
        <taxon>Thermodesulfovibrionales</taxon>
        <taxon>Thermodesulfovibrionaceae</taxon>
        <taxon>Thermodesulfovibrio</taxon>
    </lineage>
</organism>
<comment type="cofactor">
    <cofactor evidence="8">
        <name>Zn(2+)</name>
        <dbReference type="ChEBI" id="CHEBI:29105"/>
    </cofactor>
    <text evidence="8">Binds 1 zinc ion per subunit.</text>
</comment>
<protein>
    <submittedName>
        <fullName evidence="9">Transcriptional repressor</fullName>
    </submittedName>
</protein>
<dbReference type="Gene3D" id="1.10.10.10">
    <property type="entry name" value="Winged helix-like DNA-binding domain superfamily/Winged helix DNA-binding domain"/>
    <property type="match status" value="1"/>
</dbReference>
<keyword evidence="4 8" id="KW-0862">Zinc</keyword>
<keyword evidence="3 8" id="KW-0479">Metal-binding</keyword>
<keyword evidence="10" id="KW-1185">Reference proteome</keyword>
<feature type="binding site" evidence="8">
    <location>
        <position position="100"/>
    </location>
    <ligand>
        <name>Zn(2+)</name>
        <dbReference type="ChEBI" id="CHEBI:29105"/>
    </ligand>
</feature>
<dbReference type="FunFam" id="1.10.10.10:FF:000051">
    <property type="entry name" value="Fur family transcriptional regulator"/>
    <property type="match status" value="1"/>
</dbReference>
<dbReference type="GO" id="GO:0003700">
    <property type="term" value="F:DNA-binding transcription factor activity"/>
    <property type="evidence" value="ECO:0007669"/>
    <property type="project" value="InterPro"/>
</dbReference>
<reference evidence="9" key="1">
    <citation type="submission" date="2022-12" db="EMBL/GenBank/DDBJ databases">
        <title>Reference genome sequencing for broad-spectrum identification of bacterial and archaeal isolates by mass spectrometry.</title>
        <authorList>
            <person name="Sekiguchi Y."/>
            <person name="Tourlousse D.M."/>
        </authorList>
    </citation>
    <scope>NUCLEOTIDE SEQUENCE</scope>
    <source>
        <strain evidence="9">TSL-P1</strain>
    </source>
</reference>
<evidence type="ECO:0000256" key="6">
    <source>
        <dbReference type="ARBA" id="ARBA00023125"/>
    </source>
</evidence>
<dbReference type="GO" id="GO:0000976">
    <property type="term" value="F:transcription cis-regulatory region binding"/>
    <property type="evidence" value="ECO:0007669"/>
    <property type="project" value="TreeGrafter"/>
</dbReference>
<dbReference type="Proteomes" id="UP001144297">
    <property type="component" value="Unassembled WGS sequence"/>
</dbReference>
<dbReference type="CDD" id="cd07153">
    <property type="entry name" value="Fur_like"/>
    <property type="match status" value="1"/>
</dbReference>
<sequence length="157" mass="18004">MPFGQGWGCRGRFKECGLKWTQTRQAVIDILSSKGGHLSAEEIFLEVKKVLPGIGLATVYRTLELLTELGIVRKFDFKDGRSRYEFVAGKEGIEHYHLICRICGKIIDYETEADKDVDPLKDFKKSLSEKFKFSIERSDIQFFGLCERCKGLVEKKD</sequence>
<evidence type="ECO:0000256" key="5">
    <source>
        <dbReference type="ARBA" id="ARBA00023015"/>
    </source>
</evidence>
<dbReference type="InterPro" id="IPR036390">
    <property type="entry name" value="WH_DNA-bd_sf"/>
</dbReference>
<dbReference type="Pfam" id="PF01475">
    <property type="entry name" value="FUR"/>
    <property type="match status" value="1"/>
</dbReference>
<feature type="binding site" evidence="8">
    <location>
        <position position="103"/>
    </location>
    <ligand>
        <name>Zn(2+)</name>
        <dbReference type="ChEBI" id="CHEBI:29105"/>
    </ligand>
</feature>
<keyword evidence="2" id="KW-0678">Repressor</keyword>
<proteinExistence type="inferred from homology"/>
<evidence type="ECO:0000256" key="7">
    <source>
        <dbReference type="ARBA" id="ARBA00023163"/>
    </source>
</evidence>
<evidence type="ECO:0000256" key="1">
    <source>
        <dbReference type="ARBA" id="ARBA00007957"/>
    </source>
</evidence>
<evidence type="ECO:0000256" key="2">
    <source>
        <dbReference type="ARBA" id="ARBA00022491"/>
    </source>
</evidence>